<name>A0ABQ9VFV2_SAGOE</name>
<gene>
    <name evidence="1" type="primary">MROH2A_2</name>
    <name evidence="1" type="ORF">P7K49_013423</name>
</gene>
<dbReference type="Proteomes" id="UP001266305">
    <property type="component" value="Unassembled WGS sequence"/>
</dbReference>
<sequence length="175" mass="19397">MADLREMQAELHRGAPSQVWLAMSENVPFSRTVLRSLMGRLQSRLSPRVSATLKADIWRLAAVLPSDGELQAQAPRLLKGLWTLCTIHLLIEKLDENDSLPDFLPDLIYTLLLQLGSSHQPEAALPVLKTWRLVHTAPLPEEMNLQRCSRGWWVKGGRPGLGVATGCPLVATGLH</sequence>
<evidence type="ECO:0000313" key="1">
    <source>
        <dbReference type="EMBL" id="KAK2108258.1"/>
    </source>
</evidence>
<accession>A0ABQ9VFV2</accession>
<evidence type="ECO:0000313" key="2">
    <source>
        <dbReference type="Proteomes" id="UP001266305"/>
    </source>
</evidence>
<organism evidence="1 2">
    <name type="scientific">Saguinus oedipus</name>
    <name type="common">Cotton-top tamarin</name>
    <name type="synonym">Oedipomidas oedipus</name>
    <dbReference type="NCBI Taxonomy" id="9490"/>
    <lineage>
        <taxon>Eukaryota</taxon>
        <taxon>Metazoa</taxon>
        <taxon>Chordata</taxon>
        <taxon>Craniata</taxon>
        <taxon>Vertebrata</taxon>
        <taxon>Euteleostomi</taxon>
        <taxon>Mammalia</taxon>
        <taxon>Eutheria</taxon>
        <taxon>Euarchontoglires</taxon>
        <taxon>Primates</taxon>
        <taxon>Haplorrhini</taxon>
        <taxon>Platyrrhini</taxon>
        <taxon>Cebidae</taxon>
        <taxon>Callitrichinae</taxon>
        <taxon>Saguinus</taxon>
    </lineage>
</organism>
<reference evidence="1 2" key="1">
    <citation type="submission" date="2023-05" db="EMBL/GenBank/DDBJ databases">
        <title>B98-5 Cell Line De Novo Hybrid Assembly: An Optical Mapping Approach.</title>
        <authorList>
            <person name="Kananen K."/>
            <person name="Auerbach J.A."/>
            <person name="Kautto E."/>
            <person name="Blachly J.S."/>
        </authorList>
    </citation>
    <scope>NUCLEOTIDE SEQUENCE [LARGE SCALE GENOMIC DNA]</scope>
    <source>
        <strain evidence="1">B95-8</strain>
        <tissue evidence="1">Cell line</tissue>
    </source>
</reference>
<proteinExistence type="predicted"/>
<dbReference type="EMBL" id="JASSZA010000006">
    <property type="protein sequence ID" value="KAK2108258.1"/>
    <property type="molecule type" value="Genomic_DNA"/>
</dbReference>
<protein>
    <submittedName>
        <fullName evidence="1">Maestro heat-like repeat-containing protein member 2A</fullName>
    </submittedName>
</protein>
<keyword evidence="2" id="KW-1185">Reference proteome</keyword>
<comment type="caution">
    <text evidence="1">The sequence shown here is derived from an EMBL/GenBank/DDBJ whole genome shotgun (WGS) entry which is preliminary data.</text>
</comment>